<keyword evidence="3" id="KW-0238">DNA-binding</keyword>
<dbReference type="PANTHER" id="PTHR30537:SF5">
    <property type="entry name" value="HTH-TYPE TRANSCRIPTIONAL ACTIVATOR TTDR-RELATED"/>
    <property type="match status" value="1"/>
</dbReference>
<dbReference type="InterPro" id="IPR005119">
    <property type="entry name" value="LysR_subst-bd"/>
</dbReference>
<dbReference type="InterPro" id="IPR058163">
    <property type="entry name" value="LysR-type_TF_proteobact-type"/>
</dbReference>
<name>A0ABQ1IPV1_9GAMM</name>
<feature type="domain" description="HTH lysR-type" evidence="5">
    <location>
        <begin position="1"/>
        <end position="59"/>
    </location>
</feature>
<keyword evidence="4" id="KW-0804">Transcription</keyword>
<dbReference type="InterPro" id="IPR036390">
    <property type="entry name" value="WH_DNA-bd_sf"/>
</dbReference>
<proteinExistence type="inferred from homology"/>
<evidence type="ECO:0000256" key="3">
    <source>
        <dbReference type="ARBA" id="ARBA00023125"/>
    </source>
</evidence>
<dbReference type="Proteomes" id="UP000617555">
    <property type="component" value="Unassembled WGS sequence"/>
</dbReference>
<dbReference type="SUPFAM" id="SSF53850">
    <property type="entry name" value="Periplasmic binding protein-like II"/>
    <property type="match status" value="1"/>
</dbReference>
<dbReference type="EMBL" id="BMII01000004">
    <property type="protein sequence ID" value="GGB49527.1"/>
    <property type="molecule type" value="Genomic_DNA"/>
</dbReference>
<dbReference type="Pfam" id="PF03466">
    <property type="entry name" value="LysR_substrate"/>
    <property type="match status" value="1"/>
</dbReference>
<evidence type="ECO:0000256" key="2">
    <source>
        <dbReference type="ARBA" id="ARBA00023015"/>
    </source>
</evidence>
<protein>
    <submittedName>
        <fullName evidence="6">LysR family transcriptional regulator</fullName>
    </submittedName>
</protein>
<dbReference type="SUPFAM" id="SSF46785">
    <property type="entry name" value="Winged helix' DNA-binding domain"/>
    <property type="match status" value="1"/>
</dbReference>
<dbReference type="Gene3D" id="1.10.10.10">
    <property type="entry name" value="Winged helix-like DNA-binding domain superfamily/Winged helix DNA-binding domain"/>
    <property type="match status" value="1"/>
</dbReference>
<organism evidence="6 7">
    <name type="scientific">Shewanella inventionis</name>
    <dbReference type="NCBI Taxonomy" id="1738770"/>
    <lineage>
        <taxon>Bacteria</taxon>
        <taxon>Pseudomonadati</taxon>
        <taxon>Pseudomonadota</taxon>
        <taxon>Gammaproteobacteria</taxon>
        <taxon>Alteromonadales</taxon>
        <taxon>Shewanellaceae</taxon>
        <taxon>Shewanella</taxon>
    </lineage>
</organism>
<evidence type="ECO:0000313" key="7">
    <source>
        <dbReference type="Proteomes" id="UP000617555"/>
    </source>
</evidence>
<dbReference type="Pfam" id="PF00126">
    <property type="entry name" value="HTH_1"/>
    <property type="match status" value="1"/>
</dbReference>
<keyword evidence="2" id="KW-0805">Transcription regulation</keyword>
<reference evidence="7" key="1">
    <citation type="journal article" date="2019" name="Int. J. Syst. Evol. Microbiol.">
        <title>The Global Catalogue of Microorganisms (GCM) 10K type strain sequencing project: providing services to taxonomists for standard genome sequencing and annotation.</title>
        <authorList>
            <consortium name="The Broad Institute Genomics Platform"/>
            <consortium name="The Broad Institute Genome Sequencing Center for Infectious Disease"/>
            <person name="Wu L."/>
            <person name="Ma J."/>
        </authorList>
    </citation>
    <scope>NUCLEOTIDE SEQUENCE [LARGE SCALE GENOMIC DNA]</scope>
    <source>
        <strain evidence="7">CGMCC 1.15339</strain>
    </source>
</reference>
<dbReference type="RefSeq" id="WP_188737073.1">
    <property type="nucleotide sequence ID" value="NZ_BMII01000004.1"/>
</dbReference>
<dbReference type="Gene3D" id="3.40.190.290">
    <property type="match status" value="1"/>
</dbReference>
<dbReference type="InterPro" id="IPR000847">
    <property type="entry name" value="LysR_HTH_N"/>
</dbReference>
<comment type="similarity">
    <text evidence="1">Belongs to the LysR transcriptional regulatory family.</text>
</comment>
<accession>A0ABQ1IPV1</accession>
<keyword evidence="7" id="KW-1185">Reference proteome</keyword>
<sequence>MDKLVAMQVFSYVAEVGNYGDAAHQFNISRTMVSKHINQLEAYLGIKLINRNTRQQSLTESGRVYYQECKTILAAIAAAENTLQLLAGTPRGSISVNAPVSFGNCVLAPIVNRFLLQYPQIDVELRLDNNLIDPLNNNIDLVVRIGELHDSALIGRHIMDYDMQFCASPQYLATHPIIYSREDLQDHQCLGFSYSTNASLSVAHQQIFGKRQFRLLSNSGLVLTQAAIDGLGVILQPSIVVKEAIAAGLLINIDNLTPPDSMPIHLLYKDKKLPLKTRTLIDFIVAELARTC</sequence>
<evidence type="ECO:0000259" key="5">
    <source>
        <dbReference type="PROSITE" id="PS50931"/>
    </source>
</evidence>
<evidence type="ECO:0000256" key="1">
    <source>
        <dbReference type="ARBA" id="ARBA00009437"/>
    </source>
</evidence>
<evidence type="ECO:0000256" key="4">
    <source>
        <dbReference type="ARBA" id="ARBA00023163"/>
    </source>
</evidence>
<evidence type="ECO:0000313" key="6">
    <source>
        <dbReference type="EMBL" id="GGB49527.1"/>
    </source>
</evidence>
<dbReference type="InterPro" id="IPR036388">
    <property type="entry name" value="WH-like_DNA-bd_sf"/>
</dbReference>
<comment type="caution">
    <text evidence="6">The sequence shown here is derived from an EMBL/GenBank/DDBJ whole genome shotgun (WGS) entry which is preliminary data.</text>
</comment>
<dbReference type="PANTHER" id="PTHR30537">
    <property type="entry name" value="HTH-TYPE TRANSCRIPTIONAL REGULATOR"/>
    <property type="match status" value="1"/>
</dbReference>
<gene>
    <name evidence="6" type="ORF">GCM10011607_07430</name>
</gene>
<dbReference type="PROSITE" id="PS50931">
    <property type="entry name" value="HTH_LYSR"/>
    <property type="match status" value="1"/>
</dbReference>